<dbReference type="PANTHER" id="PTHR32089:SF112">
    <property type="entry name" value="LYSOZYME-LIKE PROTEIN-RELATED"/>
    <property type="match status" value="1"/>
</dbReference>
<dbReference type="SMART" id="SM00283">
    <property type="entry name" value="MA"/>
    <property type="match status" value="1"/>
</dbReference>
<evidence type="ECO:0000256" key="2">
    <source>
        <dbReference type="ARBA" id="ARBA00029447"/>
    </source>
</evidence>
<organism evidence="5 6">
    <name type="scientific">Ferrovibrio xuzhouensis</name>
    <dbReference type="NCBI Taxonomy" id="1576914"/>
    <lineage>
        <taxon>Bacteria</taxon>
        <taxon>Pseudomonadati</taxon>
        <taxon>Pseudomonadota</taxon>
        <taxon>Alphaproteobacteria</taxon>
        <taxon>Rhodospirillales</taxon>
        <taxon>Rhodospirillaceae</taxon>
        <taxon>Ferrovibrio</taxon>
    </lineage>
</organism>
<keyword evidence="1 3" id="KW-0807">Transducer</keyword>
<evidence type="ECO:0000256" key="3">
    <source>
        <dbReference type="PROSITE-ProRule" id="PRU00284"/>
    </source>
</evidence>
<feature type="domain" description="Methyl-accepting transducer" evidence="4">
    <location>
        <begin position="150"/>
        <end position="386"/>
    </location>
</feature>
<keyword evidence="6" id="KW-1185">Reference proteome</keyword>
<dbReference type="Proteomes" id="UP001595711">
    <property type="component" value="Unassembled WGS sequence"/>
</dbReference>
<dbReference type="Gene3D" id="1.10.287.950">
    <property type="entry name" value="Methyl-accepting chemotaxis protein"/>
    <property type="match status" value="1"/>
</dbReference>
<dbReference type="RefSeq" id="WP_379724687.1">
    <property type="nucleotide sequence ID" value="NZ_JBHRYJ010000001.1"/>
</dbReference>
<reference evidence="6" key="1">
    <citation type="journal article" date="2019" name="Int. J. Syst. Evol. Microbiol.">
        <title>The Global Catalogue of Microorganisms (GCM) 10K type strain sequencing project: providing services to taxonomists for standard genome sequencing and annotation.</title>
        <authorList>
            <consortium name="The Broad Institute Genomics Platform"/>
            <consortium name="The Broad Institute Genome Sequencing Center for Infectious Disease"/>
            <person name="Wu L."/>
            <person name="Ma J."/>
        </authorList>
    </citation>
    <scope>NUCLEOTIDE SEQUENCE [LARGE SCALE GENOMIC DNA]</scope>
    <source>
        <strain evidence="6">KCTC 42182</strain>
    </source>
</reference>
<dbReference type="Pfam" id="PF00015">
    <property type="entry name" value="MCPsignal"/>
    <property type="match status" value="1"/>
</dbReference>
<dbReference type="PRINTS" id="PR00260">
    <property type="entry name" value="CHEMTRNSDUCR"/>
</dbReference>
<dbReference type="InterPro" id="IPR004090">
    <property type="entry name" value="Chemotax_Me-accpt_rcpt"/>
</dbReference>
<proteinExistence type="inferred from homology"/>
<dbReference type="InterPro" id="IPR004089">
    <property type="entry name" value="MCPsignal_dom"/>
</dbReference>
<evidence type="ECO:0000313" key="6">
    <source>
        <dbReference type="Proteomes" id="UP001595711"/>
    </source>
</evidence>
<comment type="caution">
    <text evidence="5">The sequence shown here is derived from an EMBL/GenBank/DDBJ whole genome shotgun (WGS) entry which is preliminary data.</text>
</comment>
<comment type="similarity">
    <text evidence="2">Belongs to the methyl-accepting chemotaxis (MCP) protein family.</text>
</comment>
<dbReference type="Gene3D" id="1.20.120.1530">
    <property type="match status" value="1"/>
</dbReference>
<evidence type="ECO:0000256" key="1">
    <source>
        <dbReference type="ARBA" id="ARBA00023224"/>
    </source>
</evidence>
<dbReference type="PROSITE" id="PS50111">
    <property type="entry name" value="CHEMOTAXIS_TRANSDUC_2"/>
    <property type="match status" value="1"/>
</dbReference>
<dbReference type="PANTHER" id="PTHR32089">
    <property type="entry name" value="METHYL-ACCEPTING CHEMOTAXIS PROTEIN MCPB"/>
    <property type="match status" value="1"/>
</dbReference>
<accession>A0ABV7VDU9</accession>
<gene>
    <name evidence="5" type="ORF">ACFOOQ_08985</name>
</gene>
<evidence type="ECO:0000259" key="4">
    <source>
        <dbReference type="PROSITE" id="PS50111"/>
    </source>
</evidence>
<name>A0ABV7VDU9_9PROT</name>
<dbReference type="SUPFAM" id="SSF58104">
    <property type="entry name" value="Methyl-accepting chemotaxis protein (MCP) signaling domain"/>
    <property type="match status" value="1"/>
</dbReference>
<dbReference type="EMBL" id="JBHRYJ010000001">
    <property type="protein sequence ID" value="MFC3675674.1"/>
    <property type="molecule type" value="Genomic_DNA"/>
</dbReference>
<sequence>MFGKSRLYRQAFAEIGAVSARAASGDLSARIVHTQKYGDLAGILVEFNRLLDLTDAFIRESGASLEFAAAGKYYRPFLLRGMQGSFRRGAEVINSAREAMKDKAEAALRMEQEMAAQKTTMEATARAQREKLAGDFEARVSAIVGTVAGAADTLTRNAEVMSGEIGGVSERAQSSAEAAQQATHNTQAVAAAAEQLAASVDEIRRQVTDCRVASQAVAGEVGKAANHVQSLDHANSKIDEVVEFIKGVAFQTNLLALNASVEAARAGEAGKGFAVVAQEVRNLAQKTAEAARSIADQIGEIKQASGHTIESIHAIRGEADGLNERVAAITESVQEQTAATAEISNNIQAAAAKSELVSSHVDDIARSAERTGGAAGDVESAARQLSGDADALSRHVADFLAFIRKM</sequence>
<evidence type="ECO:0000313" key="5">
    <source>
        <dbReference type="EMBL" id="MFC3675674.1"/>
    </source>
</evidence>
<protein>
    <submittedName>
        <fullName evidence="5">Methyl-accepting chemotaxis protein</fullName>
    </submittedName>
</protein>